<proteinExistence type="predicted"/>
<dbReference type="NCBIfam" id="TIGR04131">
    <property type="entry name" value="Bac_Flav_CTERM"/>
    <property type="match status" value="1"/>
</dbReference>
<evidence type="ECO:0000313" key="2">
    <source>
        <dbReference type="Proteomes" id="UP000266183"/>
    </source>
</evidence>
<dbReference type="KEGG" id="chk:D4L85_24915"/>
<dbReference type="EMBL" id="CP032382">
    <property type="protein sequence ID" value="AYB33624.1"/>
    <property type="molecule type" value="Genomic_DNA"/>
</dbReference>
<organism evidence="1 2">
    <name type="scientific">Chryseolinea soli</name>
    <dbReference type="NCBI Taxonomy" id="2321403"/>
    <lineage>
        <taxon>Bacteria</taxon>
        <taxon>Pseudomonadati</taxon>
        <taxon>Bacteroidota</taxon>
        <taxon>Cytophagia</taxon>
        <taxon>Cytophagales</taxon>
        <taxon>Fulvivirgaceae</taxon>
        <taxon>Chryseolinea</taxon>
    </lineage>
</organism>
<protein>
    <recommendedName>
        <fullName evidence="3">Gliding motility-associated C-terminal domain-containing protein</fullName>
    </recommendedName>
</protein>
<accession>A0A385SRV5</accession>
<dbReference type="InterPro" id="IPR026341">
    <property type="entry name" value="T9SS_type_B"/>
</dbReference>
<name>A0A385SRV5_9BACT</name>
<dbReference type="AlphaFoldDB" id="A0A385SRV5"/>
<dbReference type="Proteomes" id="UP000266183">
    <property type="component" value="Chromosome"/>
</dbReference>
<dbReference type="Pfam" id="PF13585">
    <property type="entry name" value="CHU_C"/>
    <property type="match status" value="1"/>
</dbReference>
<evidence type="ECO:0008006" key="3">
    <source>
        <dbReference type="Google" id="ProtNLM"/>
    </source>
</evidence>
<gene>
    <name evidence="1" type="ORF">D4L85_24915</name>
</gene>
<keyword evidence="2" id="KW-1185">Reference proteome</keyword>
<sequence length="75" mass="8541">MFTPNGDDKNPVFKVETTATINSLAIYNRYGDQIFQTSTGQWDGGDASSGVYYWRLVYEGCDSEKELKGWVHLIR</sequence>
<evidence type="ECO:0000313" key="1">
    <source>
        <dbReference type="EMBL" id="AYB33624.1"/>
    </source>
</evidence>
<reference evidence="2" key="1">
    <citation type="submission" date="2018-09" db="EMBL/GenBank/DDBJ databases">
        <title>Chryseolinea sp. KIS68-18 isolated from soil.</title>
        <authorList>
            <person name="Weon H.-Y."/>
            <person name="Kwon S.-W."/>
            <person name="Lee S.A."/>
        </authorList>
    </citation>
    <scope>NUCLEOTIDE SEQUENCE [LARGE SCALE GENOMIC DNA]</scope>
    <source>
        <strain evidence="2">KIS68-18</strain>
    </source>
</reference>
<dbReference type="OrthoDB" id="1123245at2"/>